<feature type="compositionally biased region" description="Basic and acidic residues" evidence="1">
    <location>
        <begin position="559"/>
        <end position="592"/>
    </location>
</feature>
<evidence type="ECO:0000313" key="2">
    <source>
        <dbReference type="EMBL" id="DBA35576.1"/>
    </source>
</evidence>
<sequence>MIRTSTKEFKAASDPPDYMEVIKQRALAKAEVEASIPPTPLSESFTGSAPLERGIYGANRPVNQLYEVQNETQFWNMYTLMDWYRTNVPLLATIVKRTCMELFRYDITIEPRFAYKCEECGHEIQYFVKKCSRCGSVRLRRPDESQKEYFYHYNHAGERVSFVDEANFNGQSLLDVLWSFAESELLYNEGYLLCVTGDILDENGDMKKQVPLEFIAQDPKYVRYLYDDTGTPGRRYAFTYDARDTLLDLDQNPEAVNDVSREGKALVPALWQIGSQFGGTGQYMVYGAGELFHDHWDQPSLIYGRPSWLDMQDELLTYFYQNKHNLTKYKFGFVRKILILPGFNESEGAIISQGIADVLSKNTNSIPIVCTPMPAPGVPQMDAQVLDLGVESSQDLMAVRNDITNKLCAHGCLPNLLAGDVEASGGMNNESQQITIFDRYILGRYNRVDKALKWIQNKISTKVTDWKLVLGRPSKAFTDNKKLIDSIQIAQGMRSLGIPYGFLDGDFRFGEIPIEQIMQEAELRRQGLLRLDNDAISPNSDANPIQPEDGMLPGDGEGPPEKGTLRREDPDVDETKNEEEQVQREAADAPEI</sequence>
<organism evidence="2 3">
    <name type="scientific">Caudoviricetes sp. vir335</name>
    <dbReference type="NCBI Taxonomy" id="3068357"/>
    <lineage>
        <taxon>Viruses</taxon>
        <taxon>Duplodnaviria</taxon>
        <taxon>Heunggongvirae</taxon>
        <taxon>Uroviricota</taxon>
        <taxon>Caudoviricetes</taxon>
    </lineage>
</organism>
<evidence type="ECO:0000313" key="3">
    <source>
        <dbReference type="Proteomes" id="UP001302000"/>
    </source>
</evidence>
<accession>A0AA86Y9W4</accession>
<keyword evidence="3" id="KW-1185">Reference proteome</keyword>
<protein>
    <submittedName>
        <fullName evidence="2">Portal protein</fullName>
    </submittedName>
</protein>
<gene>
    <name evidence="2" type="ORF">vir335_00020</name>
</gene>
<proteinExistence type="predicted"/>
<dbReference type="RefSeq" id="YP_013605480.1">
    <property type="nucleotide sequence ID" value="NC_134205.1"/>
</dbReference>
<evidence type="ECO:0000256" key="1">
    <source>
        <dbReference type="SAM" id="MobiDB-lite"/>
    </source>
</evidence>
<dbReference type="EMBL" id="BK063680">
    <property type="protein sequence ID" value="DBA35576.1"/>
    <property type="molecule type" value="Genomic_DNA"/>
</dbReference>
<dbReference type="Proteomes" id="UP001302000">
    <property type="component" value="Segment"/>
</dbReference>
<name>A0AA86Y9W4_9CAUD</name>
<dbReference type="GeneID" id="301841434"/>
<reference evidence="2 3" key="1">
    <citation type="journal article" date="2023" name="Nat. Microbiol.">
        <title>A compendium of viruses from methanogenic archaea reveals their diversity and adaptations to the gut environment.</title>
        <authorList>
            <person name="Medvedeva S."/>
            <person name="Borrel G."/>
            <person name="Krupovic M."/>
            <person name="Gribaldo S."/>
        </authorList>
    </citation>
    <scope>NUCLEOTIDE SEQUENCE [LARGE SCALE GENOMIC DNA]</scope>
</reference>
<feature type="region of interest" description="Disordered" evidence="1">
    <location>
        <begin position="534"/>
        <end position="592"/>
    </location>
</feature>